<dbReference type="InterPro" id="IPR001453">
    <property type="entry name" value="MoaB/Mog_dom"/>
</dbReference>
<dbReference type="Gene3D" id="3.40.980.10">
    <property type="entry name" value="MoaB/Mog-like domain"/>
    <property type="match status" value="1"/>
</dbReference>
<dbReference type="EMBL" id="FCOR01000004">
    <property type="protein sequence ID" value="CVK16030.1"/>
    <property type="molecule type" value="Genomic_DNA"/>
</dbReference>
<dbReference type="InterPro" id="IPR036653">
    <property type="entry name" value="CinA-like_C"/>
</dbReference>
<evidence type="ECO:0000259" key="2">
    <source>
        <dbReference type="SMART" id="SM00852"/>
    </source>
</evidence>
<dbReference type="HAMAP" id="MF_00226_B">
    <property type="entry name" value="CinA_B"/>
    <property type="match status" value="1"/>
</dbReference>
<dbReference type="CDD" id="cd00885">
    <property type="entry name" value="cinA"/>
    <property type="match status" value="1"/>
</dbReference>
<dbReference type="NCBIfam" id="TIGR00200">
    <property type="entry name" value="cinA_nterm"/>
    <property type="match status" value="1"/>
</dbReference>
<dbReference type="Pfam" id="PF02464">
    <property type="entry name" value="CinA"/>
    <property type="match status" value="1"/>
</dbReference>
<gene>
    <name evidence="3" type="ORF">Ga0061079_104149</name>
</gene>
<dbReference type="PIRSF" id="PIRSF006728">
    <property type="entry name" value="CinA"/>
    <property type="match status" value="1"/>
</dbReference>
<dbReference type="PANTHER" id="PTHR13939">
    <property type="entry name" value="NICOTINAMIDE-NUCLEOTIDE AMIDOHYDROLASE PNCC"/>
    <property type="match status" value="1"/>
</dbReference>
<evidence type="ECO:0000313" key="3">
    <source>
        <dbReference type="EMBL" id="CVK16030.1"/>
    </source>
</evidence>
<dbReference type="Gene3D" id="3.90.950.20">
    <property type="entry name" value="CinA-like"/>
    <property type="match status" value="1"/>
</dbReference>
<dbReference type="InterPro" id="IPR036425">
    <property type="entry name" value="MoaB/Mog-like_dom_sf"/>
</dbReference>
<dbReference type="Proteomes" id="UP000182761">
    <property type="component" value="Unassembled WGS sequence"/>
</dbReference>
<proteinExistence type="inferred from homology"/>
<dbReference type="OrthoDB" id="9801454at2"/>
<dbReference type="InterPro" id="IPR008135">
    <property type="entry name" value="Competence-induced_CinA"/>
</dbReference>
<dbReference type="RefSeq" id="WP_055425236.1">
    <property type="nucleotide sequence ID" value="NZ_FCOR01000004.1"/>
</dbReference>
<dbReference type="Pfam" id="PF00994">
    <property type="entry name" value="MoCF_biosynth"/>
    <property type="match status" value="1"/>
</dbReference>
<dbReference type="PANTHER" id="PTHR13939:SF0">
    <property type="entry name" value="NMN AMIDOHYDROLASE-LIKE PROTEIN YFAY"/>
    <property type="match status" value="1"/>
</dbReference>
<evidence type="ECO:0000313" key="4">
    <source>
        <dbReference type="Proteomes" id="UP000182761"/>
    </source>
</evidence>
<sequence>MNACIIVIGDEILSGRTLDTNSNFIAKQLDLIGVSVTQISTISDNPTSIVNKLKESFSSDNDFIITTGGLGPTQDDKTKQTLAEFLSDQLVLNQQALDFITRLYCTNGRTMNDLTRKQAWVPSSSEVIINRYGTAPILWTKKSNKILINLPGVPYETQAMFKEFIIPKIKKEFNLPHIIRRSVIVVDYPESELAITLTDWENNLPDYISLSYLPSGARIELRLSAKGFNKTILEEEIAHEIKKLSFILDKKLISTTTTNIVEIIADFFSKNQLTLSIAESITGGNISRKITSLAGSSVYYKGGITAYCTQIKENILKIPESFINTHKVVSEEVAKKMAINCAKLFNSDIALSTTGVAGPGSDEFDDSVGLAYIGLYFKGITYVKKYNYPYLTRDEMITWITNKALELIYFELIKNK</sequence>
<comment type="similarity">
    <text evidence="1">Belongs to the CinA family.</text>
</comment>
<feature type="domain" description="MoaB/Mog" evidence="2">
    <location>
        <begin position="4"/>
        <end position="171"/>
    </location>
</feature>
<dbReference type="SMART" id="SM00852">
    <property type="entry name" value="MoCF_biosynth"/>
    <property type="match status" value="1"/>
</dbReference>
<name>A0A0X3ANR5_9FLAO</name>
<organism evidence="3 4">
    <name type="scientific">Apibacter mensalis</name>
    <dbReference type="NCBI Taxonomy" id="1586267"/>
    <lineage>
        <taxon>Bacteria</taxon>
        <taxon>Pseudomonadati</taxon>
        <taxon>Bacteroidota</taxon>
        <taxon>Flavobacteriia</taxon>
        <taxon>Flavobacteriales</taxon>
        <taxon>Weeksellaceae</taxon>
        <taxon>Apibacter</taxon>
    </lineage>
</organism>
<dbReference type="SUPFAM" id="SSF142433">
    <property type="entry name" value="CinA-like"/>
    <property type="match status" value="1"/>
</dbReference>
<dbReference type="NCBIfam" id="TIGR00177">
    <property type="entry name" value="molyb_syn"/>
    <property type="match status" value="1"/>
</dbReference>
<reference evidence="3 4" key="1">
    <citation type="submission" date="2016-01" db="EMBL/GenBank/DDBJ databases">
        <authorList>
            <person name="McClelland M."/>
            <person name="Jain A."/>
            <person name="Saraogi P."/>
            <person name="Mendelson R."/>
            <person name="Westerman R."/>
            <person name="SanMiguel P."/>
            <person name="Csonka L."/>
        </authorList>
    </citation>
    <scope>NUCLEOTIDE SEQUENCE [LARGE SCALE GENOMIC DNA]</scope>
    <source>
        <strain evidence="3 4">R-53146</strain>
    </source>
</reference>
<dbReference type="InterPro" id="IPR008136">
    <property type="entry name" value="CinA_C"/>
</dbReference>
<keyword evidence="4" id="KW-1185">Reference proteome</keyword>
<dbReference type="InterPro" id="IPR050101">
    <property type="entry name" value="CinA"/>
</dbReference>
<dbReference type="SUPFAM" id="SSF53218">
    <property type="entry name" value="Molybdenum cofactor biosynthesis proteins"/>
    <property type="match status" value="1"/>
</dbReference>
<dbReference type="NCBIfam" id="TIGR00199">
    <property type="entry name" value="PncC_domain"/>
    <property type="match status" value="1"/>
</dbReference>
<dbReference type="STRING" id="1586267.GCA_001418685_00868"/>
<dbReference type="AlphaFoldDB" id="A0A0X3ANR5"/>
<protein>
    <recommendedName>
        <fullName evidence="1">CinA-like protein</fullName>
    </recommendedName>
</protein>
<evidence type="ECO:0000256" key="1">
    <source>
        <dbReference type="HAMAP-Rule" id="MF_00226"/>
    </source>
</evidence>
<accession>A0A0X3ANR5</accession>